<dbReference type="GeneID" id="71998003"/>
<evidence type="ECO:0000313" key="1">
    <source>
        <dbReference type="EMBL" id="KAH9832962.1"/>
    </source>
</evidence>
<keyword evidence="2" id="KW-1185">Reference proteome</keyword>
<proteinExistence type="predicted"/>
<dbReference type="RefSeq" id="XP_047775728.1">
    <property type="nucleotide sequence ID" value="XM_047917271.1"/>
</dbReference>
<gene>
    <name evidence="1" type="ORF">C8Q71DRAFT_246000</name>
</gene>
<sequence length="193" mass="21905">MAERTSIHIVLEALDPSRGKFHWSLTLFSSHRPPNWSCVDLFQIVDTVATTSISDVSSTSSAKSLHSNSLSLPHSVTVKRTWHLAHRRTVDLLSPSRPQACVGAVRLPDADLPYNDLKEFIEEQEAEQGDTETMRGVPWSCAQWLMRVLARLMESGLYELDMNHFYPKIQRLGIELDRLRLADPNEVHVLDFA</sequence>
<comment type="caution">
    <text evidence="1">The sequence shown here is derived from an EMBL/GenBank/DDBJ whole genome shotgun (WGS) entry which is preliminary data.</text>
</comment>
<reference evidence="1 2" key="1">
    <citation type="journal article" date="2021" name="Environ. Microbiol.">
        <title>Gene family expansions and transcriptome signatures uncover fungal adaptations to wood decay.</title>
        <authorList>
            <person name="Hage H."/>
            <person name="Miyauchi S."/>
            <person name="Viragh M."/>
            <person name="Drula E."/>
            <person name="Min B."/>
            <person name="Chaduli D."/>
            <person name="Navarro D."/>
            <person name="Favel A."/>
            <person name="Norest M."/>
            <person name="Lesage-Meessen L."/>
            <person name="Balint B."/>
            <person name="Merenyi Z."/>
            <person name="de Eugenio L."/>
            <person name="Morin E."/>
            <person name="Martinez A.T."/>
            <person name="Baldrian P."/>
            <person name="Stursova M."/>
            <person name="Martinez M.J."/>
            <person name="Novotny C."/>
            <person name="Magnuson J.K."/>
            <person name="Spatafora J.W."/>
            <person name="Maurice S."/>
            <person name="Pangilinan J."/>
            <person name="Andreopoulos W."/>
            <person name="LaButti K."/>
            <person name="Hundley H."/>
            <person name="Na H."/>
            <person name="Kuo A."/>
            <person name="Barry K."/>
            <person name="Lipzen A."/>
            <person name="Henrissat B."/>
            <person name="Riley R."/>
            <person name="Ahrendt S."/>
            <person name="Nagy L.G."/>
            <person name="Grigoriev I.V."/>
            <person name="Martin F."/>
            <person name="Rosso M.N."/>
        </authorList>
    </citation>
    <scope>NUCLEOTIDE SEQUENCE [LARGE SCALE GENOMIC DNA]</scope>
    <source>
        <strain evidence="1 2">CIRM-BRFM 1785</strain>
    </source>
</reference>
<name>A0ABQ8K6T3_9APHY</name>
<protein>
    <submittedName>
        <fullName evidence="1">Uncharacterized protein</fullName>
    </submittedName>
</protein>
<evidence type="ECO:0000313" key="2">
    <source>
        <dbReference type="Proteomes" id="UP000814176"/>
    </source>
</evidence>
<dbReference type="Proteomes" id="UP000814176">
    <property type="component" value="Unassembled WGS sequence"/>
</dbReference>
<accession>A0ABQ8K6T3</accession>
<dbReference type="EMBL" id="JADCUA010000020">
    <property type="protein sequence ID" value="KAH9832962.1"/>
    <property type="molecule type" value="Genomic_DNA"/>
</dbReference>
<organism evidence="1 2">
    <name type="scientific">Rhodofomes roseus</name>
    <dbReference type="NCBI Taxonomy" id="34475"/>
    <lineage>
        <taxon>Eukaryota</taxon>
        <taxon>Fungi</taxon>
        <taxon>Dikarya</taxon>
        <taxon>Basidiomycota</taxon>
        <taxon>Agaricomycotina</taxon>
        <taxon>Agaricomycetes</taxon>
        <taxon>Polyporales</taxon>
        <taxon>Rhodofomes</taxon>
    </lineage>
</organism>